<name>A0A818UQL7_9BILA</name>
<dbReference type="EMBL" id="CAJOBD010000630">
    <property type="protein sequence ID" value="CAF3698628.1"/>
    <property type="molecule type" value="Genomic_DNA"/>
</dbReference>
<dbReference type="Proteomes" id="UP000663836">
    <property type="component" value="Unassembled WGS sequence"/>
</dbReference>
<proteinExistence type="predicted"/>
<comment type="caution">
    <text evidence="1">The sequence shown here is derived from an EMBL/GenBank/DDBJ whole genome shotgun (WGS) entry which is preliminary data.</text>
</comment>
<organism evidence="1 2">
    <name type="scientific">Rotaria sordida</name>
    <dbReference type="NCBI Taxonomy" id="392033"/>
    <lineage>
        <taxon>Eukaryota</taxon>
        <taxon>Metazoa</taxon>
        <taxon>Spiralia</taxon>
        <taxon>Gnathifera</taxon>
        <taxon>Rotifera</taxon>
        <taxon>Eurotatoria</taxon>
        <taxon>Bdelloidea</taxon>
        <taxon>Philodinida</taxon>
        <taxon>Philodinidae</taxon>
        <taxon>Rotaria</taxon>
    </lineage>
</organism>
<sequence length="137" mass="14973">MPKASGAAASYFIDVAKILSNISNNEKQGKTGGSEIKEKLNQIGQVLNLSNIQLKGCSHPTDITKSCRGIIKHLYPDFEARAKMLISLLPIEKLHGICNYIKIVHPSQCSISTHTLNNAIGNVFSAKRKKKNDSAKQ</sequence>
<dbReference type="AlphaFoldDB" id="A0A818UQL7"/>
<protein>
    <submittedName>
        <fullName evidence="1">Uncharacterized protein</fullName>
    </submittedName>
</protein>
<evidence type="ECO:0000313" key="2">
    <source>
        <dbReference type="Proteomes" id="UP000663836"/>
    </source>
</evidence>
<reference evidence="1" key="1">
    <citation type="submission" date="2021-02" db="EMBL/GenBank/DDBJ databases">
        <authorList>
            <person name="Nowell W R."/>
        </authorList>
    </citation>
    <scope>NUCLEOTIDE SEQUENCE</scope>
</reference>
<accession>A0A818UQL7</accession>
<gene>
    <name evidence="1" type="ORF">JBS370_LOCUS9354</name>
</gene>
<evidence type="ECO:0000313" key="1">
    <source>
        <dbReference type="EMBL" id="CAF3698628.1"/>
    </source>
</evidence>